<dbReference type="InterPro" id="IPR038610">
    <property type="entry name" value="FliK-like_C_sf"/>
</dbReference>
<dbReference type="InterPro" id="IPR052563">
    <property type="entry name" value="FliK"/>
</dbReference>
<keyword evidence="3" id="KW-0969">Cilium</keyword>
<sequence>MMPFPVSRQSVTATQSTGSDISVPADPRTGNMAFSAVMTPSSGQTKRGEKAAAVSDTPAGSAPVTPSVSPSDQQSLFNSLQAQADYPARGLPVTTAACGKTVETAAEEGQAQNISPATALPVWLPVNGGSRGEKTGKALPAEKQSQDTSQDPSGVVPIFLQPVLPSGIPRSREPSPAASSSLLTGGAVPLPASGVTMDRPHHTDPAVTASVASPLAALMPSTVSDTTEPAPVKGAEAAIASPTDSSLLPVFHRLDEHAAGPEPAVPVAAEKPAQATTSAATQLFSLSVGHEDPRQQQLTRALGEHLQWQVSQQIQSAEVRLHPAELGSIAITLHLEPGKTAVHLSAEIPETQQLLQQTASDLKEKLVVTQGGQVQVDVSAQGDQQRRQARREQQEKRGISVAGNYSFSAAAEAPTDQSILMTL</sequence>
<name>A0ABW1VZV7_9GAMM</name>
<reference evidence="4" key="1">
    <citation type="journal article" date="2019" name="Int. J. Syst. Evol. Microbiol.">
        <title>The Global Catalogue of Microorganisms (GCM) 10K type strain sequencing project: providing services to taxonomists for standard genome sequencing and annotation.</title>
        <authorList>
            <consortium name="The Broad Institute Genomics Platform"/>
            <consortium name="The Broad Institute Genome Sequencing Center for Infectious Disease"/>
            <person name="Wu L."/>
            <person name="Ma J."/>
        </authorList>
    </citation>
    <scope>NUCLEOTIDE SEQUENCE [LARGE SCALE GENOMIC DNA]</scope>
    <source>
        <strain evidence="4">CGMCC 1.18518</strain>
    </source>
</reference>
<keyword evidence="3" id="KW-0966">Cell projection</keyword>
<comment type="caution">
    <text evidence="3">The sequence shown here is derived from an EMBL/GenBank/DDBJ whole genome shotgun (WGS) entry which is preliminary data.</text>
</comment>
<evidence type="ECO:0000313" key="3">
    <source>
        <dbReference type="EMBL" id="MFC6378883.1"/>
    </source>
</evidence>
<feature type="region of interest" description="Disordered" evidence="1">
    <location>
        <begin position="106"/>
        <end position="185"/>
    </location>
</feature>
<feature type="compositionally biased region" description="Polar residues" evidence="1">
    <location>
        <begin position="64"/>
        <end position="81"/>
    </location>
</feature>
<dbReference type="CDD" id="cd17470">
    <property type="entry name" value="T3SS_Flik_C"/>
    <property type="match status" value="1"/>
</dbReference>
<dbReference type="PANTHER" id="PTHR37533:SF2">
    <property type="entry name" value="FLAGELLAR HOOK-LENGTH CONTROL PROTEIN"/>
    <property type="match status" value="1"/>
</dbReference>
<dbReference type="Pfam" id="PF02120">
    <property type="entry name" value="Flg_hook"/>
    <property type="match status" value="1"/>
</dbReference>
<evidence type="ECO:0000313" key="4">
    <source>
        <dbReference type="Proteomes" id="UP001596230"/>
    </source>
</evidence>
<dbReference type="EMBL" id="JBHSUB010000015">
    <property type="protein sequence ID" value="MFC6378883.1"/>
    <property type="molecule type" value="Genomic_DNA"/>
</dbReference>
<feature type="region of interest" description="Disordered" evidence="1">
    <location>
        <begin position="1"/>
        <end position="81"/>
    </location>
</feature>
<protein>
    <submittedName>
        <fullName evidence="3">Flagellar hook-length control protein FliK</fullName>
    </submittedName>
</protein>
<dbReference type="Proteomes" id="UP001596230">
    <property type="component" value="Unassembled WGS sequence"/>
</dbReference>
<proteinExistence type="predicted"/>
<gene>
    <name evidence="3" type="ORF">ACFP9W_12550</name>
</gene>
<dbReference type="RefSeq" id="WP_212714088.1">
    <property type="nucleotide sequence ID" value="NZ_JBHSUB010000015.1"/>
</dbReference>
<feature type="compositionally biased region" description="Polar residues" evidence="1">
    <location>
        <begin position="7"/>
        <end position="20"/>
    </location>
</feature>
<dbReference type="PANTHER" id="PTHR37533">
    <property type="entry name" value="FLAGELLAR HOOK-LENGTH CONTROL PROTEIN"/>
    <property type="match status" value="1"/>
</dbReference>
<dbReference type="Gene3D" id="3.30.750.140">
    <property type="match status" value="1"/>
</dbReference>
<feature type="domain" description="Flagellar hook-length control protein-like C-terminal" evidence="2">
    <location>
        <begin position="304"/>
        <end position="386"/>
    </location>
</feature>
<dbReference type="InterPro" id="IPR021136">
    <property type="entry name" value="Flagellar_hook_control-like_C"/>
</dbReference>
<keyword evidence="3" id="KW-0282">Flagellum</keyword>
<evidence type="ECO:0000256" key="1">
    <source>
        <dbReference type="SAM" id="MobiDB-lite"/>
    </source>
</evidence>
<evidence type="ECO:0000259" key="2">
    <source>
        <dbReference type="Pfam" id="PF02120"/>
    </source>
</evidence>
<accession>A0ABW1VZV7</accession>
<organism evidence="3 4">
    <name type="scientific">Tatumella terrea</name>
    <dbReference type="NCBI Taxonomy" id="419007"/>
    <lineage>
        <taxon>Bacteria</taxon>
        <taxon>Pseudomonadati</taxon>
        <taxon>Pseudomonadota</taxon>
        <taxon>Gammaproteobacteria</taxon>
        <taxon>Enterobacterales</taxon>
        <taxon>Erwiniaceae</taxon>
        <taxon>Tatumella</taxon>
    </lineage>
</organism>
<keyword evidence="4" id="KW-1185">Reference proteome</keyword>